<dbReference type="FunFam" id="2.40.10.310:FF:000001">
    <property type="entry name" value="NSA2, ribosome biogenesis homolog"/>
    <property type="match status" value="1"/>
</dbReference>
<dbReference type="GeneID" id="31019159"/>
<dbReference type="CDD" id="cd11381">
    <property type="entry name" value="NSA2"/>
    <property type="match status" value="1"/>
</dbReference>
<dbReference type="GO" id="GO:0030684">
    <property type="term" value="C:preribosome"/>
    <property type="evidence" value="ECO:0007669"/>
    <property type="project" value="UniProtKB-ARBA"/>
</dbReference>
<dbReference type="PANTHER" id="PTHR12642">
    <property type="entry name" value="RIBOSOME BIOGENESIS PROTEIN NSA2 HOMOLOG"/>
    <property type="match status" value="1"/>
</dbReference>
<comment type="similarity">
    <text evidence="2">Belongs to the eukaryotic ribosomal protein eS8 family. Ribosome biogenesis protein NSA2 subfamily.</text>
</comment>
<feature type="region of interest" description="Disordered" evidence="10">
    <location>
        <begin position="569"/>
        <end position="694"/>
    </location>
</feature>
<feature type="region of interest" description="Disordered" evidence="10">
    <location>
        <begin position="292"/>
        <end position="366"/>
    </location>
</feature>
<feature type="region of interest" description="Disordered" evidence="10">
    <location>
        <begin position="43"/>
        <end position="82"/>
    </location>
</feature>
<evidence type="ECO:0000256" key="8">
    <source>
        <dbReference type="ARBA" id="ARBA00023274"/>
    </source>
</evidence>
<feature type="compositionally biased region" description="Low complexity" evidence="10">
    <location>
        <begin position="594"/>
        <end position="621"/>
    </location>
</feature>
<dbReference type="RefSeq" id="XP_020125980.1">
    <property type="nucleotide sequence ID" value="XM_020278897.1"/>
</dbReference>
<sequence>MNNHRFSPQRPPTAAGTDHLLLGIGAAVTLDYVPSYEHRLKLSQDPESTVGSRNAHCFHGNRNALQNPTLTVPHDPRTRKRVPHFGHRIDCTGATVRQIPSPATTNDTDLERSPLSPVAHDGQLILDQLTPFPRSPQMMEGMVPKPVTARTTIPLITIGLPTPPASDSSIRDYHCRPSPLSSDDDSSTPFSNDYPMLQTGFGLKLHTGVGLRQHCDVSPPARGHAAALNPGHISPCNYCNGSQHDAPISPVDSLSTLSAAQFEPAGFCSVPISSVVAEHGGVFVNCQTESPACSNDSGYAGSAASTMSLERPSNSRSGFLTVPSPLRHSKSGGNQPSLSAPAPSVSTVSTKGSSSEAPRSQPSGPSSVFVCRLEGCFDRNRCFFLDVENRNEHEILEHNLDCQRITQGIGKGTNHNLEATDQDKTISLSRAQQLDRSSNDDDTESGPKILVTPHSGRQSLTDEMTSLNTKDSFRASTPSKQMGTESTLPESPIHPKNDTSASPGSSSDRASQSATPTTSSSSTLSPDVEMLSPMPKAKMDEMIDKLMDEFESMFDYFLGFDIHDDSIDMSDTVPDSDSDFGESDAEGDDDDMVPAALIASPASGGGSSLSPYSSSDQSSILGSRAKCHTVPGGSSNNTSGSSRASAKAQAGGSSNQASSTRGKRKIQDSERPEDEDEDENVERRKKRQKDSGEDEGLRFACPYFQRHGSASNQGGPKMHASCMYPGFKTVARLKEHLYRCHMQPAHCVRCYRVFTTKQELDDHHLATERCQAISEKRIIDGINEHQAKRLRCRKPKEGVNTEEDKWRDVYFILFPNDREAPSPYCVNSQVETAQLTGFSPASIAFQNFERYSRREFPRLVRTELEEAARREELHMQERLRIVMVDAARRAAETLWDSFRNNMNNQNDSNGVQTENSSFNEGGAPLQQQMEIAPVGPDVGDFLAPPPPQPAAIPDARTVMAERGIQGGSGPGTETTSSGPTDSAYGTLLSSGGSNNLASSYPAAMAAPRFMPTQQQQQQQYAWPNWMGNRMDPGFRPEDWNLFNGQGMAAVEAYLDDDAASLQPPFSGGGPHMGGGDATAAMPQHDYMDRWRKLHGKRFDHDERARKRTAREGHAASKNAQNLRGLRAKLYQEKRRKEKIQMKKAIRTHEERNVKTADAAEPASTPLPQYLLDRSSETNAKALSSQVKQKRNEKAARFNVPLPKVRGISEEEMFSAVNSGKRKHKSWKRMITKPTFVGGDFTRRPVKYERFIRPMGLRYKKANVTHPELGVTVQLPIISVKKNPQNPLYTQLGVLTRGTVIEVNVSDLGLTTTTGKVVWGRWAQITNNPENDGCLNAVLLV</sequence>
<evidence type="ECO:0000256" key="9">
    <source>
        <dbReference type="ARBA" id="ARBA00025655"/>
    </source>
</evidence>
<evidence type="ECO:0000313" key="12">
    <source>
        <dbReference type="Proteomes" id="UP000183809"/>
    </source>
</evidence>
<feature type="compositionally biased region" description="Polar residues" evidence="10">
    <location>
        <begin position="356"/>
        <end position="366"/>
    </location>
</feature>
<evidence type="ECO:0000256" key="2">
    <source>
        <dbReference type="ARBA" id="ARBA00005424"/>
    </source>
</evidence>
<reference evidence="11 12" key="1">
    <citation type="submission" date="2016-10" db="EMBL/GenBank/DDBJ databases">
        <title>Proteomics and genomics reveal pathogen-plant mechanisms compatible with a hemibiotrophic lifestyle of Diplodia corticola.</title>
        <authorList>
            <person name="Fernandes I."/>
            <person name="De Jonge R."/>
            <person name="Van De Peer Y."/>
            <person name="Devreese B."/>
            <person name="Alves A."/>
            <person name="Esteves A.C."/>
        </authorList>
    </citation>
    <scope>NUCLEOTIDE SEQUENCE [LARGE SCALE GENOMIC DNA]</scope>
    <source>
        <strain evidence="11 12">CBS 112549</strain>
    </source>
</reference>
<dbReference type="GO" id="GO:0042273">
    <property type="term" value="P:ribosomal large subunit biogenesis"/>
    <property type="evidence" value="ECO:0007669"/>
    <property type="project" value="UniProtKB-ARBA"/>
</dbReference>
<accession>A0A1J9QML6</accession>
<feature type="compositionally biased region" description="Low complexity" evidence="10">
    <location>
        <begin position="632"/>
        <end position="659"/>
    </location>
</feature>
<evidence type="ECO:0000256" key="6">
    <source>
        <dbReference type="ARBA" id="ARBA00022552"/>
    </source>
</evidence>
<feature type="region of interest" description="Disordered" evidence="10">
    <location>
        <begin position="162"/>
        <end position="190"/>
    </location>
</feature>
<feature type="region of interest" description="Disordered" evidence="10">
    <location>
        <begin position="900"/>
        <end position="921"/>
    </location>
</feature>
<evidence type="ECO:0000256" key="5">
    <source>
        <dbReference type="ARBA" id="ARBA00022517"/>
    </source>
</evidence>
<dbReference type="Pfam" id="PF01201">
    <property type="entry name" value="Ribosomal_S8e"/>
    <property type="match status" value="1"/>
</dbReference>
<keyword evidence="6" id="KW-0698">rRNA processing</keyword>
<name>A0A1J9QML6_9PEZI</name>
<feature type="compositionally biased region" description="Polar residues" evidence="10">
    <location>
        <begin position="455"/>
        <end position="489"/>
    </location>
</feature>
<feature type="compositionally biased region" description="Low complexity" evidence="10">
    <location>
        <begin position="971"/>
        <end position="982"/>
    </location>
</feature>
<dbReference type="GO" id="GO:0005730">
    <property type="term" value="C:nucleolus"/>
    <property type="evidence" value="ECO:0007669"/>
    <property type="project" value="UniProtKB-SubCell"/>
</dbReference>
<feature type="region of interest" description="Disordered" evidence="10">
    <location>
        <begin position="962"/>
        <end position="982"/>
    </location>
</feature>
<feature type="compositionally biased region" description="Low complexity" evidence="10">
    <location>
        <begin position="500"/>
        <end position="525"/>
    </location>
</feature>
<dbReference type="Proteomes" id="UP000183809">
    <property type="component" value="Unassembled WGS sequence"/>
</dbReference>
<keyword evidence="12" id="KW-1185">Reference proteome</keyword>
<evidence type="ECO:0000256" key="10">
    <source>
        <dbReference type="SAM" id="MobiDB-lite"/>
    </source>
</evidence>
<keyword evidence="8" id="KW-0687">Ribonucleoprotein</keyword>
<keyword evidence="7" id="KW-0539">Nucleus</keyword>
<comment type="function">
    <text evidence="9">Involved in the biogenesis of the 60S ribosomal subunit. May play a part in the quality control of pre-60S particles.</text>
</comment>
<dbReference type="Gene3D" id="2.40.10.310">
    <property type="match status" value="1"/>
</dbReference>
<feature type="compositionally biased region" description="Acidic residues" evidence="10">
    <location>
        <begin position="574"/>
        <end position="592"/>
    </location>
</feature>
<evidence type="ECO:0000256" key="3">
    <source>
        <dbReference type="ARBA" id="ARBA00014235"/>
    </source>
</evidence>
<dbReference type="InterPro" id="IPR022309">
    <property type="entry name" value="Ribosomal_Se8/biogenesis_NSA2"/>
</dbReference>
<feature type="region of interest" description="Disordered" evidence="10">
    <location>
        <begin position="431"/>
        <end position="532"/>
    </location>
</feature>
<feature type="compositionally biased region" description="Polar residues" evidence="10">
    <location>
        <begin position="292"/>
        <end position="318"/>
    </location>
</feature>
<evidence type="ECO:0000256" key="4">
    <source>
        <dbReference type="ARBA" id="ARBA00015437"/>
    </source>
</evidence>
<proteinExistence type="inferred from homology"/>
<feature type="compositionally biased region" description="Acidic residues" evidence="10">
    <location>
        <begin position="671"/>
        <end position="680"/>
    </location>
</feature>
<evidence type="ECO:0000256" key="1">
    <source>
        <dbReference type="ARBA" id="ARBA00004604"/>
    </source>
</evidence>
<comment type="caution">
    <text evidence="11">The sequence shown here is derived from an EMBL/GenBank/DDBJ whole genome shotgun (WGS) entry which is preliminary data.</text>
</comment>
<dbReference type="InterPro" id="IPR039411">
    <property type="entry name" value="NSA2_fam"/>
</dbReference>
<comment type="subcellular location">
    <subcellularLocation>
        <location evidence="1">Nucleus</location>
        <location evidence="1">Nucleolus</location>
    </subcellularLocation>
</comment>
<feature type="compositionally biased region" description="Low complexity" evidence="10">
    <location>
        <begin position="344"/>
        <end position="355"/>
    </location>
</feature>
<protein>
    <recommendedName>
        <fullName evidence="3">Ribosome biogenesis protein NSA2</fullName>
    </recommendedName>
    <alternativeName>
        <fullName evidence="4">Ribosome biogenesis protein nsa2</fullName>
    </alternativeName>
</protein>
<evidence type="ECO:0000256" key="7">
    <source>
        <dbReference type="ARBA" id="ARBA00023242"/>
    </source>
</evidence>
<feature type="compositionally biased region" description="Low complexity" evidence="10">
    <location>
        <begin position="177"/>
        <end position="190"/>
    </location>
</feature>
<evidence type="ECO:0000313" key="11">
    <source>
        <dbReference type="EMBL" id="OJD29720.1"/>
    </source>
</evidence>
<keyword evidence="5" id="KW-0690">Ribosome biogenesis</keyword>
<dbReference type="STRING" id="236234.A0A1J9QML6"/>
<dbReference type="EMBL" id="MNUE01000073">
    <property type="protein sequence ID" value="OJD29720.1"/>
    <property type="molecule type" value="Genomic_DNA"/>
</dbReference>
<organism evidence="11 12">
    <name type="scientific">Diplodia corticola</name>
    <dbReference type="NCBI Taxonomy" id="236234"/>
    <lineage>
        <taxon>Eukaryota</taxon>
        <taxon>Fungi</taxon>
        <taxon>Dikarya</taxon>
        <taxon>Ascomycota</taxon>
        <taxon>Pezizomycotina</taxon>
        <taxon>Dothideomycetes</taxon>
        <taxon>Dothideomycetes incertae sedis</taxon>
        <taxon>Botryosphaeriales</taxon>
        <taxon>Botryosphaeriaceae</taxon>
        <taxon>Diplodia</taxon>
    </lineage>
</organism>
<gene>
    <name evidence="11" type="ORF">BKCO1_7300038</name>
</gene>
<dbReference type="OrthoDB" id="1847590at2759"/>
<dbReference type="GO" id="GO:0006364">
    <property type="term" value="P:rRNA processing"/>
    <property type="evidence" value="ECO:0007669"/>
    <property type="project" value="UniProtKB-KW"/>
</dbReference>